<organism evidence="2 3">
    <name type="scientific">Nitratireductor basaltis</name>
    <dbReference type="NCBI Taxonomy" id="472175"/>
    <lineage>
        <taxon>Bacteria</taxon>
        <taxon>Pseudomonadati</taxon>
        <taxon>Pseudomonadota</taxon>
        <taxon>Alphaproteobacteria</taxon>
        <taxon>Hyphomicrobiales</taxon>
        <taxon>Phyllobacteriaceae</taxon>
        <taxon>Nitratireductor</taxon>
    </lineage>
</organism>
<dbReference type="Proteomes" id="UP000053675">
    <property type="component" value="Unassembled WGS sequence"/>
</dbReference>
<gene>
    <name evidence="2" type="ORF">EL18_03057</name>
</gene>
<reference evidence="2 3" key="1">
    <citation type="submission" date="2014-05" db="EMBL/GenBank/DDBJ databases">
        <title>Draft Genome Sequence of Nitratireductor basaltis Strain UMTGB225, A Marine Bacterium Isolated from Green Barrel Tunicate.</title>
        <authorList>
            <person name="Gan H.Y."/>
        </authorList>
    </citation>
    <scope>NUCLEOTIDE SEQUENCE [LARGE SCALE GENOMIC DNA]</scope>
    <source>
        <strain evidence="2 3">UMTGB225</strain>
    </source>
</reference>
<feature type="compositionally biased region" description="Basic and acidic residues" evidence="1">
    <location>
        <begin position="28"/>
        <end position="37"/>
    </location>
</feature>
<protein>
    <submittedName>
        <fullName evidence="2">Uncharacterized protein</fullName>
    </submittedName>
</protein>
<feature type="region of interest" description="Disordered" evidence="1">
    <location>
        <begin position="1"/>
        <end position="37"/>
    </location>
</feature>
<dbReference type="STRING" id="472175.EL18_03057"/>
<dbReference type="EMBL" id="JMQM01000002">
    <property type="protein sequence ID" value="KFB08803.1"/>
    <property type="molecule type" value="Genomic_DNA"/>
</dbReference>
<evidence type="ECO:0000313" key="3">
    <source>
        <dbReference type="Proteomes" id="UP000053675"/>
    </source>
</evidence>
<proteinExistence type="predicted"/>
<comment type="caution">
    <text evidence="2">The sequence shown here is derived from an EMBL/GenBank/DDBJ whole genome shotgun (WGS) entry which is preliminary data.</text>
</comment>
<name>A0A084U767_9HYPH</name>
<sequence length="37" mass="3973">MRSTATDGLSIPGTYKVGGRRVTKPTGKVRDSSLQDH</sequence>
<dbReference type="AlphaFoldDB" id="A0A084U767"/>
<accession>A0A084U767</accession>
<evidence type="ECO:0000313" key="2">
    <source>
        <dbReference type="EMBL" id="KFB08803.1"/>
    </source>
</evidence>
<keyword evidence="3" id="KW-1185">Reference proteome</keyword>
<evidence type="ECO:0000256" key="1">
    <source>
        <dbReference type="SAM" id="MobiDB-lite"/>
    </source>
</evidence>